<feature type="compositionally biased region" description="Basic and acidic residues" evidence="2">
    <location>
        <begin position="341"/>
        <end position="359"/>
    </location>
</feature>
<evidence type="ECO:0000256" key="2">
    <source>
        <dbReference type="SAM" id="MobiDB-lite"/>
    </source>
</evidence>
<dbReference type="SMART" id="SM00061">
    <property type="entry name" value="MATH"/>
    <property type="match status" value="1"/>
</dbReference>
<keyword evidence="1" id="KW-0175">Coiled coil</keyword>
<dbReference type="AlphaFoldDB" id="A0ABD3IP08"/>
<dbReference type="PROSITE" id="PS50144">
    <property type="entry name" value="MATH"/>
    <property type="match status" value="1"/>
</dbReference>
<dbReference type="InterPro" id="IPR002083">
    <property type="entry name" value="MATH/TRAF_dom"/>
</dbReference>
<accession>A0ABD3IP08</accession>
<dbReference type="Proteomes" id="UP001634007">
    <property type="component" value="Unassembled WGS sequence"/>
</dbReference>
<evidence type="ECO:0000313" key="4">
    <source>
        <dbReference type="EMBL" id="KAL3715908.1"/>
    </source>
</evidence>
<dbReference type="Pfam" id="PF22486">
    <property type="entry name" value="MATH_2"/>
    <property type="match status" value="1"/>
</dbReference>
<evidence type="ECO:0000313" key="5">
    <source>
        <dbReference type="Proteomes" id="UP001634007"/>
    </source>
</evidence>
<feature type="domain" description="MATH" evidence="3">
    <location>
        <begin position="25"/>
        <end position="149"/>
    </location>
</feature>
<evidence type="ECO:0000256" key="1">
    <source>
        <dbReference type="ARBA" id="ARBA00023054"/>
    </source>
</evidence>
<dbReference type="CDD" id="cd00121">
    <property type="entry name" value="MATH"/>
    <property type="match status" value="1"/>
</dbReference>
<proteinExistence type="predicted"/>
<evidence type="ECO:0000259" key="3">
    <source>
        <dbReference type="PROSITE" id="PS50144"/>
    </source>
</evidence>
<name>A0ABD3IP08_EUCGL</name>
<dbReference type="PANTHER" id="PTHR46236:SF35">
    <property type="entry name" value="MATH DOMAIN-CONTAINING PROTEIN"/>
    <property type="match status" value="1"/>
</dbReference>
<reference evidence="4 5" key="1">
    <citation type="submission" date="2024-11" db="EMBL/GenBank/DDBJ databases">
        <title>Chromosome-level genome assembly of Eucalyptus globulus Labill. provides insights into its genome evolution.</title>
        <authorList>
            <person name="Li X."/>
        </authorList>
    </citation>
    <scope>NUCLEOTIDE SEQUENCE [LARGE SCALE GENOMIC DNA]</scope>
    <source>
        <strain evidence="4">CL2024</strain>
        <tissue evidence="4">Fresh tender leaves</tissue>
    </source>
</reference>
<gene>
    <name evidence="4" type="ORF">ACJRO7_007636</name>
</gene>
<keyword evidence="5" id="KW-1185">Reference proteome</keyword>
<dbReference type="InterPro" id="IPR050804">
    <property type="entry name" value="MCC"/>
</dbReference>
<dbReference type="SUPFAM" id="SSF49599">
    <property type="entry name" value="TRAF domain-like"/>
    <property type="match status" value="1"/>
</dbReference>
<dbReference type="EMBL" id="JBJKBG010000011">
    <property type="protein sequence ID" value="KAL3715908.1"/>
    <property type="molecule type" value="Genomic_DNA"/>
</dbReference>
<protein>
    <recommendedName>
        <fullName evidence="3">MATH domain-containing protein</fullName>
    </recommendedName>
</protein>
<dbReference type="Gene3D" id="2.60.210.10">
    <property type="entry name" value="Apoptosis, Tumor Necrosis Factor Receptor Associated Protein 2, Chain A"/>
    <property type="match status" value="1"/>
</dbReference>
<comment type="caution">
    <text evidence="4">The sequence shown here is derived from an EMBL/GenBank/DDBJ whole genome shotgun (WGS) entry which is preliminary data.</text>
</comment>
<feature type="region of interest" description="Disordered" evidence="2">
    <location>
        <begin position="338"/>
        <end position="359"/>
    </location>
</feature>
<organism evidence="4 5">
    <name type="scientific">Eucalyptus globulus</name>
    <name type="common">Tasmanian blue gum</name>
    <dbReference type="NCBI Taxonomy" id="34317"/>
    <lineage>
        <taxon>Eukaryota</taxon>
        <taxon>Viridiplantae</taxon>
        <taxon>Streptophyta</taxon>
        <taxon>Embryophyta</taxon>
        <taxon>Tracheophyta</taxon>
        <taxon>Spermatophyta</taxon>
        <taxon>Magnoliopsida</taxon>
        <taxon>eudicotyledons</taxon>
        <taxon>Gunneridae</taxon>
        <taxon>Pentapetalae</taxon>
        <taxon>rosids</taxon>
        <taxon>malvids</taxon>
        <taxon>Myrtales</taxon>
        <taxon>Myrtaceae</taxon>
        <taxon>Myrtoideae</taxon>
        <taxon>Eucalypteae</taxon>
        <taxon>Eucalyptus</taxon>
    </lineage>
</organism>
<sequence>MFEQKQQPNKKLKMEIADVKNDVNQGEFTWIIRNFTRQSAKLYSEAFTVSGCQWKIVAYPKGNNTYHLSLYLEIPDSATFPDGWTRKAKCSFSVIDRTNKAHSITREMQHDFNARESDWGFKKFIKLSKLRTHTMGYIANDSLMIKAKVCVLKVTPPVNLQPAKPTDKFDSYFTGLEELVNTAETNAVNVGSTSSHHDGALKAEMPSLEEVEKAKQSLKNCLSDLFKSNMKERLSEALSTLSSARIGLSSEQQIAIETFRANFNDFTSDFLTFEQDNAELELHKLLKDQRYSAMKKCHETHILNKQLMDDLIKKEEEVKSKRDKLLSDWEVLLVQSEAEESGYKDEQKKVAEAEEKKRISEERLSRSTTAWSNLKAQFC</sequence>
<dbReference type="PANTHER" id="PTHR46236">
    <property type="entry name" value="TRAF-LIKE SUPERFAMILY PROTEIN"/>
    <property type="match status" value="1"/>
</dbReference>
<dbReference type="InterPro" id="IPR008974">
    <property type="entry name" value="TRAF-like"/>
</dbReference>